<dbReference type="Proteomes" id="UP000682951">
    <property type="component" value="Unassembled WGS sequence"/>
</dbReference>
<reference evidence="1 2" key="1">
    <citation type="submission" date="2021-04" db="EMBL/GenBank/DDBJ databases">
        <title>Molecular and phenotypic characterization and identification of bacterial isolates recovered from the Anatolian ground squirrels (Spermophilus xanthoprymnus) and which have the potential to form a new species in the Campylobacter genus.</title>
        <authorList>
            <person name="Aydin F."/>
            <person name="Abay S."/>
            <person name="Kayman T."/>
            <person name="Karakaya E."/>
            <person name="Mustak H.K."/>
            <person name="Mustak I.B."/>
            <person name="Bilgin N."/>
            <person name="Duzler A."/>
            <person name="Sahin O."/>
            <person name="Guran O."/>
            <person name="Saticioglu I.B."/>
        </authorList>
    </citation>
    <scope>NUCLEOTIDE SEQUENCE [LARGE SCALE GENOMIC DNA]</scope>
    <source>
        <strain evidence="2">faydin-G24</strain>
    </source>
</reference>
<accession>A0ABS5HL98</accession>
<gene>
    <name evidence="1" type="ORF">KDD93_08220</name>
</gene>
<organism evidence="1 2">
    <name type="scientific">Campylobacter anatolicus</name>
    <dbReference type="NCBI Taxonomy" id="2829105"/>
    <lineage>
        <taxon>Bacteria</taxon>
        <taxon>Pseudomonadati</taxon>
        <taxon>Campylobacterota</taxon>
        <taxon>Epsilonproteobacteria</taxon>
        <taxon>Campylobacterales</taxon>
        <taxon>Campylobacteraceae</taxon>
        <taxon>Campylobacter</taxon>
    </lineage>
</organism>
<sequence length="63" mass="7437">MLPVDFFGRECVPFSLRDIYDALESAERQEIKQKVDKKKHFNEKPIQEIEISQKSTEKINVLV</sequence>
<dbReference type="EMBL" id="JAGSSW010000009">
    <property type="protein sequence ID" value="MBR8464547.1"/>
    <property type="molecule type" value="Genomic_DNA"/>
</dbReference>
<protein>
    <submittedName>
        <fullName evidence="1">Uncharacterized protein</fullName>
    </submittedName>
</protein>
<evidence type="ECO:0000313" key="1">
    <source>
        <dbReference type="EMBL" id="MBR8464547.1"/>
    </source>
</evidence>
<name>A0ABS5HL98_9BACT</name>
<dbReference type="RefSeq" id="WP_212142404.1">
    <property type="nucleotide sequence ID" value="NZ_JAGSSW010000009.1"/>
</dbReference>
<proteinExistence type="predicted"/>
<evidence type="ECO:0000313" key="2">
    <source>
        <dbReference type="Proteomes" id="UP000682951"/>
    </source>
</evidence>
<comment type="caution">
    <text evidence="1">The sequence shown here is derived from an EMBL/GenBank/DDBJ whole genome shotgun (WGS) entry which is preliminary data.</text>
</comment>
<keyword evidence="2" id="KW-1185">Reference proteome</keyword>